<dbReference type="PANTHER" id="PTHR22893">
    <property type="entry name" value="NADH OXIDOREDUCTASE-RELATED"/>
    <property type="match status" value="1"/>
</dbReference>
<dbReference type="eggNOG" id="KOG0134">
    <property type="taxonomic scope" value="Eukaryota"/>
</dbReference>
<proteinExistence type="predicted"/>
<gene>
    <name evidence="2" type="ORF">HETIRDRAFT_427371</name>
</gene>
<dbReference type="InParanoid" id="W4KAE3"/>
<dbReference type="GO" id="GO:0010181">
    <property type="term" value="F:FMN binding"/>
    <property type="evidence" value="ECO:0007669"/>
    <property type="project" value="InterPro"/>
</dbReference>
<sequence>MPSSQLAQLFQPIKIGSITLQHRVVLAPLTRLRVNSRHELGVTAEEYYSQRASVPGTLLISEGTAIAPKAGGFPNIPGIWSDEQITRWKKVVEAVHAKGSFIFIQVAALGRGADYSVLKSDDLSFPYISAGDVPLKGRDHEPPRPLTVPEIKEYVQIFAKASSDAVHRAGFDGVEIHGANGYLIDQFLQTNANNRTDEYGGSVENRIRFSLEIVEAVAAVIGQEKVGFRISPWSDFQEMRMPDPIPTFSALATRLRDSYPDLAFLHVVEPRIAGGLDSTAPVDDEESNDFLREIWGTKPYLAAGGFTRDTAIETVEQKGGLVVFGRHFISNPDLPTRLLKGIPLTPYDRSTFYTPDGVKGYTDYPFAAEPLEAAKVAA</sequence>
<dbReference type="EMBL" id="KI925458">
    <property type="protein sequence ID" value="ETW82310.1"/>
    <property type="molecule type" value="Genomic_DNA"/>
</dbReference>
<dbReference type="PANTHER" id="PTHR22893:SF91">
    <property type="entry name" value="NADPH DEHYDROGENASE 2-RELATED"/>
    <property type="match status" value="1"/>
</dbReference>
<dbReference type="Pfam" id="PF00724">
    <property type="entry name" value="Oxidored_FMN"/>
    <property type="match status" value="1"/>
</dbReference>
<dbReference type="AlphaFoldDB" id="W4KAE3"/>
<dbReference type="OrthoDB" id="276546at2759"/>
<dbReference type="InterPro" id="IPR045247">
    <property type="entry name" value="Oye-like"/>
</dbReference>
<dbReference type="GeneID" id="20674203"/>
<dbReference type="FunFam" id="3.20.20.70:FF:000138">
    <property type="entry name" value="NADPH dehydrogenase 1"/>
    <property type="match status" value="1"/>
</dbReference>
<evidence type="ECO:0000313" key="3">
    <source>
        <dbReference type="Proteomes" id="UP000030671"/>
    </source>
</evidence>
<dbReference type="FunCoup" id="W4KAE3">
    <property type="interactions" value="241"/>
</dbReference>
<feature type="domain" description="NADH:flavin oxidoreductase/NADH oxidase N-terminal" evidence="1">
    <location>
        <begin position="8"/>
        <end position="344"/>
    </location>
</feature>
<reference evidence="2 3" key="1">
    <citation type="journal article" date="2012" name="New Phytol.">
        <title>Insight into trade-off between wood decay and parasitism from the genome of a fungal forest pathogen.</title>
        <authorList>
            <person name="Olson A."/>
            <person name="Aerts A."/>
            <person name="Asiegbu F."/>
            <person name="Belbahri L."/>
            <person name="Bouzid O."/>
            <person name="Broberg A."/>
            <person name="Canback B."/>
            <person name="Coutinho P.M."/>
            <person name="Cullen D."/>
            <person name="Dalman K."/>
            <person name="Deflorio G."/>
            <person name="van Diepen L.T."/>
            <person name="Dunand C."/>
            <person name="Duplessis S."/>
            <person name="Durling M."/>
            <person name="Gonthier P."/>
            <person name="Grimwood J."/>
            <person name="Fossdal C.G."/>
            <person name="Hansson D."/>
            <person name="Henrissat B."/>
            <person name="Hietala A."/>
            <person name="Himmelstrand K."/>
            <person name="Hoffmeister D."/>
            <person name="Hogberg N."/>
            <person name="James T.Y."/>
            <person name="Karlsson M."/>
            <person name="Kohler A."/>
            <person name="Kues U."/>
            <person name="Lee Y.H."/>
            <person name="Lin Y.C."/>
            <person name="Lind M."/>
            <person name="Lindquist E."/>
            <person name="Lombard V."/>
            <person name="Lucas S."/>
            <person name="Lunden K."/>
            <person name="Morin E."/>
            <person name="Murat C."/>
            <person name="Park J."/>
            <person name="Raffaello T."/>
            <person name="Rouze P."/>
            <person name="Salamov A."/>
            <person name="Schmutz J."/>
            <person name="Solheim H."/>
            <person name="Stahlberg J."/>
            <person name="Velez H."/>
            <person name="de Vries R.P."/>
            <person name="Wiebenga A."/>
            <person name="Woodward S."/>
            <person name="Yakovlev I."/>
            <person name="Garbelotto M."/>
            <person name="Martin F."/>
            <person name="Grigoriev I.V."/>
            <person name="Stenlid J."/>
        </authorList>
    </citation>
    <scope>NUCLEOTIDE SEQUENCE [LARGE SCALE GENOMIC DNA]</scope>
    <source>
        <strain evidence="2 3">TC 32-1</strain>
    </source>
</reference>
<evidence type="ECO:0000313" key="2">
    <source>
        <dbReference type="EMBL" id="ETW82310.1"/>
    </source>
</evidence>
<dbReference type="Proteomes" id="UP000030671">
    <property type="component" value="Unassembled WGS sequence"/>
</dbReference>
<dbReference type="KEGG" id="hir:HETIRDRAFT_427371"/>
<accession>W4KAE3</accession>
<dbReference type="SUPFAM" id="SSF51395">
    <property type="entry name" value="FMN-linked oxidoreductases"/>
    <property type="match status" value="1"/>
</dbReference>
<dbReference type="RefSeq" id="XP_009546839.1">
    <property type="nucleotide sequence ID" value="XM_009548544.1"/>
</dbReference>
<dbReference type="InterPro" id="IPR013785">
    <property type="entry name" value="Aldolase_TIM"/>
</dbReference>
<dbReference type="HOGENOM" id="CLU_012153_0_0_1"/>
<dbReference type="InterPro" id="IPR001155">
    <property type="entry name" value="OxRdtase_FMN_N"/>
</dbReference>
<dbReference type="CDD" id="cd02933">
    <property type="entry name" value="OYE_like_FMN"/>
    <property type="match status" value="1"/>
</dbReference>
<organism evidence="2 3">
    <name type="scientific">Heterobasidion irregulare (strain TC 32-1)</name>
    <dbReference type="NCBI Taxonomy" id="747525"/>
    <lineage>
        <taxon>Eukaryota</taxon>
        <taxon>Fungi</taxon>
        <taxon>Dikarya</taxon>
        <taxon>Basidiomycota</taxon>
        <taxon>Agaricomycotina</taxon>
        <taxon>Agaricomycetes</taxon>
        <taxon>Russulales</taxon>
        <taxon>Bondarzewiaceae</taxon>
        <taxon>Heterobasidion</taxon>
        <taxon>Heterobasidion annosum species complex</taxon>
    </lineage>
</organism>
<name>W4KAE3_HETIT</name>
<protein>
    <recommendedName>
        <fullName evidence="1">NADH:flavin oxidoreductase/NADH oxidase N-terminal domain-containing protein</fullName>
    </recommendedName>
</protein>
<dbReference type="Gene3D" id="3.20.20.70">
    <property type="entry name" value="Aldolase class I"/>
    <property type="match status" value="1"/>
</dbReference>
<evidence type="ECO:0000259" key="1">
    <source>
        <dbReference type="Pfam" id="PF00724"/>
    </source>
</evidence>
<dbReference type="GO" id="GO:0003959">
    <property type="term" value="F:NADPH dehydrogenase activity"/>
    <property type="evidence" value="ECO:0007669"/>
    <property type="project" value="TreeGrafter"/>
</dbReference>
<keyword evidence="3" id="KW-1185">Reference proteome</keyword>